<dbReference type="OrthoDB" id="1436352at2759"/>
<keyword evidence="3" id="KW-1185">Reference proteome</keyword>
<feature type="non-terminal residue" evidence="2">
    <location>
        <position position="1"/>
    </location>
</feature>
<feature type="domain" description="Reverse transcriptase Ty1/copia-type" evidence="1">
    <location>
        <begin position="34"/>
        <end position="74"/>
    </location>
</feature>
<dbReference type="InterPro" id="IPR013103">
    <property type="entry name" value="RVT_2"/>
</dbReference>
<evidence type="ECO:0000313" key="2">
    <source>
        <dbReference type="EMBL" id="RDX96789.1"/>
    </source>
</evidence>
<evidence type="ECO:0000313" key="3">
    <source>
        <dbReference type="Proteomes" id="UP000257109"/>
    </source>
</evidence>
<dbReference type="AlphaFoldDB" id="A0A371H1W8"/>
<sequence length="74" mass="8639">MVRLCVIKQARLEVICILLSFATHHNMELHKMDVKCSLSFATHHNMKLHKMDVKCSFLNDIINEEVFVKQPPSF</sequence>
<dbReference type="Proteomes" id="UP000257109">
    <property type="component" value="Unassembled WGS sequence"/>
</dbReference>
<comment type="caution">
    <text evidence="2">The sequence shown here is derived from an EMBL/GenBank/DDBJ whole genome shotgun (WGS) entry which is preliminary data.</text>
</comment>
<dbReference type="EMBL" id="QJKJ01003817">
    <property type="protein sequence ID" value="RDX96789.1"/>
    <property type="molecule type" value="Genomic_DNA"/>
</dbReference>
<proteinExistence type="predicted"/>
<dbReference type="Pfam" id="PF07727">
    <property type="entry name" value="RVT_2"/>
    <property type="match status" value="1"/>
</dbReference>
<reference evidence="2" key="1">
    <citation type="submission" date="2018-05" db="EMBL/GenBank/DDBJ databases">
        <title>Draft genome of Mucuna pruriens seed.</title>
        <authorList>
            <person name="Nnadi N.E."/>
            <person name="Vos R."/>
            <person name="Hasami M.H."/>
            <person name="Devisetty U.K."/>
            <person name="Aguiy J.C."/>
        </authorList>
    </citation>
    <scope>NUCLEOTIDE SEQUENCE [LARGE SCALE GENOMIC DNA]</scope>
    <source>
        <strain evidence="2">JCA_2017</strain>
    </source>
</reference>
<evidence type="ECO:0000259" key="1">
    <source>
        <dbReference type="Pfam" id="PF07727"/>
    </source>
</evidence>
<accession>A0A371H1W8</accession>
<gene>
    <name evidence="2" type="ORF">CR513_20522</name>
</gene>
<name>A0A371H1W8_MUCPR</name>
<protein>
    <recommendedName>
        <fullName evidence="1">Reverse transcriptase Ty1/copia-type domain-containing protein</fullName>
    </recommendedName>
</protein>
<organism evidence="2 3">
    <name type="scientific">Mucuna pruriens</name>
    <name type="common">Velvet bean</name>
    <name type="synonym">Dolichos pruriens</name>
    <dbReference type="NCBI Taxonomy" id="157652"/>
    <lineage>
        <taxon>Eukaryota</taxon>
        <taxon>Viridiplantae</taxon>
        <taxon>Streptophyta</taxon>
        <taxon>Embryophyta</taxon>
        <taxon>Tracheophyta</taxon>
        <taxon>Spermatophyta</taxon>
        <taxon>Magnoliopsida</taxon>
        <taxon>eudicotyledons</taxon>
        <taxon>Gunneridae</taxon>
        <taxon>Pentapetalae</taxon>
        <taxon>rosids</taxon>
        <taxon>fabids</taxon>
        <taxon>Fabales</taxon>
        <taxon>Fabaceae</taxon>
        <taxon>Papilionoideae</taxon>
        <taxon>50 kb inversion clade</taxon>
        <taxon>NPAAA clade</taxon>
        <taxon>indigoferoid/millettioid clade</taxon>
        <taxon>Phaseoleae</taxon>
        <taxon>Mucuna</taxon>
    </lineage>
</organism>